<dbReference type="EMBL" id="SRLO01010599">
    <property type="protein sequence ID" value="TNN26266.1"/>
    <property type="molecule type" value="Genomic_DNA"/>
</dbReference>
<proteinExistence type="predicted"/>
<sequence>MGFSNPSASRSFTIT</sequence>
<name>A0A4Z2EBQ3_9TELE</name>
<protein>
    <submittedName>
        <fullName evidence="1">Uncharacterized protein</fullName>
    </submittedName>
</protein>
<reference evidence="1 2" key="1">
    <citation type="submission" date="2019-03" db="EMBL/GenBank/DDBJ databases">
        <title>First draft genome of Liparis tanakae, snailfish: a comprehensive survey of snailfish specific genes.</title>
        <authorList>
            <person name="Kim W."/>
            <person name="Song I."/>
            <person name="Jeong J.-H."/>
            <person name="Kim D."/>
            <person name="Kim S."/>
            <person name="Ryu S."/>
            <person name="Song J.Y."/>
            <person name="Lee S.K."/>
        </authorList>
    </citation>
    <scope>NUCLEOTIDE SEQUENCE [LARGE SCALE GENOMIC DNA]</scope>
    <source>
        <tissue evidence="1">Muscle</tissue>
    </source>
</reference>
<keyword evidence="2" id="KW-1185">Reference proteome</keyword>
<comment type="caution">
    <text evidence="1">The sequence shown here is derived from an EMBL/GenBank/DDBJ whole genome shotgun (WGS) entry which is preliminary data.</text>
</comment>
<accession>A0A4Z2EBQ3</accession>
<evidence type="ECO:0000313" key="2">
    <source>
        <dbReference type="Proteomes" id="UP000314294"/>
    </source>
</evidence>
<evidence type="ECO:0000313" key="1">
    <source>
        <dbReference type="EMBL" id="TNN26266.1"/>
    </source>
</evidence>
<gene>
    <name evidence="1" type="ORF">EYF80_063597</name>
</gene>
<organism evidence="1 2">
    <name type="scientific">Liparis tanakae</name>
    <name type="common">Tanaka's snailfish</name>
    <dbReference type="NCBI Taxonomy" id="230148"/>
    <lineage>
        <taxon>Eukaryota</taxon>
        <taxon>Metazoa</taxon>
        <taxon>Chordata</taxon>
        <taxon>Craniata</taxon>
        <taxon>Vertebrata</taxon>
        <taxon>Euteleostomi</taxon>
        <taxon>Actinopterygii</taxon>
        <taxon>Neopterygii</taxon>
        <taxon>Teleostei</taxon>
        <taxon>Neoteleostei</taxon>
        <taxon>Acanthomorphata</taxon>
        <taxon>Eupercaria</taxon>
        <taxon>Perciformes</taxon>
        <taxon>Cottioidei</taxon>
        <taxon>Cottales</taxon>
        <taxon>Liparidae</taxon>
        <taxon>Liparis</taxon>
    </lineage>
</organism>
<dbReference type="Proteomes" id="UP000314294">
    <property type="component" value="Unassembled WGS sequence"/>
</dbReference>